<dbReference type="EMBL" id="DSTX01000011">
    <property type="protein sequence ID" value="HFK21000.1"/>
    <property type="molecule type" value="Genomic_DNA"/>
</dbReference>
<gene>
    <name evidence="1" type="ORF">ENS19_06985</name>
</gene>
<reference evidence="1" key="1">
    <citation type="journal article" date="2020" name="mSystems">
        <title>Genome- and Community-Level Interaction Insights into Carbon Utilization and Element Cycling Functions of Hydrothermarchaeota in Hydrothermal Sediment.</title>
        <authorList>
            <person name="Zhou Z."/>
            <person name="Liu Y."/>
            <person name="Xu W."/>
            <person name="Pan J."/>
            <person name="Luo Z.H."/>
            <person name="Li M."/>
        </authorList>
    </citation>
    <scope>NUCLEOTIDE SEQUENCE [LARGE SCALE GENOMIC DNA]</scope>
    <source>
        <strain evidence="1">SpSt-468</strain>
    </source>
</reference>
<accession>A0A7C3ETM3</accession>
<dbReference type="Gene3D" id="2.60.40.1820">
    <property type="match status" value="1"/>
</dbReference>
<sequence>MVRKKPLLVMVALVLVAVIAVAAVASSYQSMDMQYKGASITKINFKSLGYSDMVRLTVGLMMFPSDGGALLLSTAASLIDTVNVNLTLNATNGGFVPLWLGNFDYDLYINNYYAGNGSHPGSIFIQPGASALITINQTIKVSGLTNATIDAIGNSGLMVIRVEGRVHAAFLDIPFSNTQTIDIKEALRDAVNSLFG</sequence>
<protein>
    <submittedName>
        <fullName evidence="1">Uncharacterized protein</fullName>
    </submittedName>
</protein>
<proteinExistence type="predicted"/>
<dbReference type="SUPFAM" id="SSF117070">
    <property type="entry name" value="LEA14-like"/>
    <property type="match status" value="1"/>
</dbReference>
<evidence type="ECO:0000313" key="1">
    <source>
        <dbReference type="EMBL" id="HFK21000.1"/>
    </source>
</evidence>
<dbReference type="AlphaFoldDB" id="A0A7C3ETM3"/>
<comment type="caution">
    <text evidence="1">The sequence shown here is derived from an EMBL/GenBank/DDBJ whole genome shotgun (WGS) entry which is preliminary data.</text>
</comment>
<name>A0A7C3ETM3_9CREN</name>
<organism evidence="1">
    <name type="scientific">Candidatus Methanomethylicus mesodigestus</name>
    <dbReference type="NCBI Taxonomy" id="1867258"/>
    <lineage>
        <taxon>Archaea</taxon>
        <taxon>Thermoproteota</taxon>
        <taxon>Methanosuratincolia</taxon>
        <taxon>Candidatus Methanomethylicales</taxon>
        <taxon>Candidatus Methanomethylicaceae</taxon>
        <taxon>Candidatus Methanomethylicus</taxon>
    </lineage>
</organism>